<keyword evidence="2" id="KW-1185">Reference proteome</keyword>
<protein>
    <submittedName>
        <fullName evidence="1">Uncharacterized protein</fullName>
    </submittedName>
</protein>
<organism evidence="1 2">
    <name type="scientific">Nocardioides phosphati</name>
    <dbReference type="NCBI Taxonomy" id="1867775"/>
    <lineage>
        <taxon>Bacteria</taxon>
        <taxon>Bacillati</taxon>
        <taxon>Actinomycetota</taxon>
        <taxon>Actinomycetes</taxon>
        <taxon>Propionibacteriales</taxon>
        <taxon>Nocardioidaceae</taxon>
        <taxon>Nocardioides</taxon>
    </lineage>
</organism>
<sequence>MPDDEHCNAIDHDGSDMPPRCARLKDHDGKHASVYLASWPKHWHHEWNDKETT</sequence>
<dbReference type="EMBL" id="BMNI01000001">
    <property type="protein sequence ID" value="GGO86679.1"/>
    <property type="molecule type" value="Genomic_DNA"/>
</dbReference>
<dbReference type="RefSeq" id="WP_188782791.1">
    <property type="nucleotide sequence ID" value="NZ_BMNI01000001.1"/>
</dbReference>
<comment type="caution">
    <text evidence="1">The sequence shown here is derived from an EMBL/GenBank/DDBJ whole genome shotgun (WGS) entry which is preliminary data.</text>
</comment>
<dbReference type="Proteomes" id="UP000655410">
    <property type="component" value="Unassembled WGS sequence"/>
</dbReference>
<reference evidence="2" key="1">
    <citation type="journal article" date="2019" name="Int. J. Syst. Evol. Microbiol.">
        <title>The Global Catalogue of Microorganisms (GCM) 10K type strain sequencing project: providing services to taxonomists for standard genome sequencing and annotation.</title>
        <authorList>
            <consortium name="The Broad Institute Genomics Platform"/>
            <consortium name="The Broad Institute Genome Sequencing Center for Infectious Disease"/>
            <person name="Wu L."/>
            <person name="Ma J."/>
        </authorList>
    </citation>
    <scope>NUCLEOTIDE SEQUENCE [LARGE SCALE GENOMIC DNA]</scope>
    <source>
        <strain evidence="2">CGMCC 4.7371</strain>
    </source>
</reference>
<evidence type="ECO:0000313" key="2">
    <source>
        <dbReference type="Proteomes" id="UP000655410"/>
    </source>
</evidence>
<evidence type="ECO:0000313" key="1">
    <source>
        <dbReference type="EMBL" id="GGO86679.1"/>
    </source>
</evidence>
<name>A0ABQ2N821_9ACTN</name>
<proteinExistence type="predicted"/>
<accession>A0ABQ2N821</accession>
<gene>
    <name evidence="1" type="ORF">GCM10011584_09570</name>
</gene>